<reference evidence="9 10" key="1">
    <citation type="submission" date="2018-08" db="EMBL/GenBank/DDBJ databases">
        <title>Fibrisoma montanum sp. nov., isolated from Danxia mountain soil.</title>
        <authorList>
            <person name="Huang Y."/>
        </authorList>
    </citation>
    <scope>NUCLEOTIDE SEQUENCE [LARGE SCALE GENOMIC DNA]</scope>
    <source>
        <strain evidence="9 10">HYT19</strain>
    </source>
</reference>
<feature type="domain" description="MacB-like periplasmic core" evidence="8">
    <location>
        <begin position="20"/>
        <end position="243"/>
    </location>
</feature>
<feature type="transmembrane region" description="Helical" evidence="6">
    <location>
        <begin position="679"/>
        <end position="704"/>
    </location>
</feature>
<feature type="transmembrane region" description="Helical" evidence="6">
    <location>
        <begin position="770"/>
        <end position="792"/>
    </location>
</feature>
<organism evidence="9 10">
    <name type="scientific">Fibrisoma montanum</name>
    <dbReference type="NCBI Taxonomy" id="2305895"/>
    <lineage>
        <taxon>Bacteria</taxon>
        <taxon>Pseudomonadati</taxon>
        <taxon>Bacteroidota</taxon>
        <taxon>Cytophagia</taxon>
        <taxon>Cytophagales</taxon>
        <taxon>Spirosomataceae</taxon>
        <taxon>Fibrisoma</taxon>
    </lineage>
</organism>
<dbReference type="PANTHER" id="PTHR30572">
    <property type="entry name" value="MEMBRANE COMPONENT OF TRANSPORTER-RELATED"/>
    <property type="match status" value="1"/>
</dbReference>
<feature type="transmembrane region" description="Helical" evidence="6">
    <location>
        <begin position="281"/>
        <end position="303"/>
    </location>
</feature>
<feature type="transmembrane region" description="Helical" evidence="6">
    <location>
        <begin position="420"/>
        <end position="443"/>
    </location>
</feature>
<dbReference type="EMBL" id="QXED01000005">
    <property type="protein sequence ID" value="RIV21307.1"/>
    <property type="molecule type" value="Genomic_DNA"/>
</dbReference>
<dbReference type="PANTHER" id="PTHR30572:SF18">
    <property type="entry name" value="ABC-TYPE MACROLIDE FAMILY EXPORT SYSTEM PERMEASE COMPONENT 2"/>
    <property type="match status" value="1"/>
</dbReference>
<evidence type="ECO:0000256" key="4">
    <source>
        <dbReference type="ARBA" id="ARBA00022989"/>
    </source>
</evidence>
<dbReference type="GO" id="GO:0005886">
    <property type="term" value="C:plasma membrane"/>
    <property type="evidence" value="ECO:0007669"/>
    <property type="project" value="UniProtKB-SubCell"/>
</dbReference>
<feature type="domain" description="MacB-like periplasmic core" evidence="8">
    <location>
        <begin position="432"/>
        <end position="643"/>
    </location>
</feature>
<evidence type="ECO:0000256" key="3">
    <source>
        <dbReference type="ARBA" id="ARBA00022692"/>
    </source>
</evidence>
<protein>
    <submittedName>
        <fullName evidence="9">ABC transporter permease</fullName>
    </submittedName>
</protein>
<feature type="transmembrane region" description="Helical" evidence="6">
    <location>
        <begin position="332"/>
        <end position="354"/>
    </location>
</feature>
<feature type="transmembrane region" description="Helical" evidence="6">
    <location>
        <begin position="374"/>
        <end position="399"/>
    </location>
</feature>
<keyword evidence="3 6" id="KW-0812">Transmembrane</keyword>
<comment type="caution">
    <text evidence="9">The sequence shown here is derived from an EMBL/GenBank/DDBJ whole genome shotgun (WGS) entry which is preliminary data.</text>
</comment>
<feature type="domain" description="ABC3 transporter permease C-terminal" evidence="7">
    <location>
        <begin position="287"/>
        <end position="400"/>
    </location>
</feature>
<feature type="transmembrane region" description="Helical" evidence="6">
    <location>
        <begin position="731"/>
        <end position="750"/>
    </location>
</feature>
<dbReference type="AlphaFoldDB" id="A0A418M5V5"/>
<dbReference type="Pfam" id="PF12704">
    <property type="entry name" value="MacB_PCD"/>
    <property type="match status" value="2"/>
</dbReference>
<dbReference type="InterPro" id="IPR025857">
    <property type="entry name" value="MacB_PCD"/>
</dbReference>
<gene>
    <name evidence="9" type="ORF">DYU11_18030</name>
</gene>
<dbReference type="InterPro" id="IPR003838">
    <property type="entry name" value="ABC3_permease_C"/>
</dbReference>
<evidence type="ECO:0000259" key="8">
    <source>
        <dbReference type="Pfam" id="PF12704"/>
    </source>
</evidence>
<evidence type="ECO:0000256" key="1">
    <source>
        <dbReference type="ARBA" id="ARBA00004651"/>
    </source>
</evidence>
<evidence type="ECO:0000256" key="5">
    <source>
        <dbReference type="ARBA" id="ARBA00023136"/>
    </source>
</evidence>
<dbReference type="GO" id="GO:0022857">
    <property type="term" value="F:transmembrane transporter activity"/>
    <property type="evidence" value="ECO:0007669"/>
    <property type="project" value="TreeGrafter"/>
</dbReference>
<comment type="subcellular location">
    <subcellularLocation>
        <location evidence="1">Cell membrane</location>
        <topology evidence="1">Multi-pass membrane protein</topology>
    </subcellularLocation>
</comment>
<feature type="domain" description="ABC3 transporter permease C-terminal" evidence="7">
    <location>
        <begin position="682"/>
        <end position="785"/>
    </location>
</feature>
<evidence type="ECO:0000256" key="2">
    <source>
        <dbReference type="ARBA" id="ARBA00022475"/>
    </source>
</evidence>
<evidence type="ECO:0000256" key="6">
    <source>
        <dbReference type="SAM" id="Phobius"/>
    </source>
</evidence>
<keyword evidence="2" id="KW-1003">Cell membrane</keyword>
<dbReference type="OrthoDB" id="5933722at2"/>
<sequence length="802" mass="88389">MLRSYFKIAWRNLLRRKFYSLLNIIGLAVGITFTLLIGSYIWGEYQVNQRLRNAGQQCIVQSRWKEDNMGMPITTLAPMGPALTAQYPTLVANYYRFHGVGATVSTGNRHFRESIQIGDSTLLTMFGFDLLHGDPKTALTGPNAIVMTEAKALKLFGTTDVLNQSLTVETPQQGRQAFIVTGVLKPLPPNSVWQLLPEDNEIFMAAGALPYFGATLDSWLNPYIVNYVELQPGVTPADLEKPLAHLIATNTPAEIRQNLTAYVTPLTDFYLQSNNGLVGKMIITLAAVAVFILLMAVVNFVNISMGSSSSRLREIGVRKVLGGLRRQLTAQFLLEALVLTMVATLFSIALYFVFRPLFNEVVGKPVPSLTQLPWQYSWLLLVMVLGIGGLAGGYPALHLSAYSSVDSLRGKGKSAREGVLFRRGLVTVQFSIAVFVFIGAVVVSRQIAYFFNTDLGFKKEAVLTVSSLPRTWSKEGVARMEAARDQFARLPGIRSASLSFEIPNGNVGNSGNLYPEGKDSTGAVSVNLMTTDEYFAQTYRIALKSGRFFHYGQGNYDSTSVVINEAAARVLGFANPQSAVGRGVRFQGSPRRFEIRGVVQNFHVGSMHQAITPLALLHVETRPLYRFFSFRIAPGNTQPTIAAIEQTWQKLFPDAPFDYAFMDQTLQKLYQTELQLEKAAYVATGLALLIVVLGVLGLVSLSVARRTREVGIRKVLGASVPSIVTLFLREYVWLMGIANGIAWPLAYLVISDWLADYAYHTPINWQPFVQVGVLLAILTSVVISLQVIKAALANPVKSIRTE</sequence>
<dbReference type="Pfam" id="PF02687">
    <property type="entry name" value="FtsX"/>
    <property type="match status" value="2"/>
</dbReference>
<evidence type="ECO:0000259" key="7">
    <source>
        <dbReference type="Pfam" id="PF02687"/>
    </source>
</evidence>
<accession>A0A418M5V5</accession>
<keyword evidence="4 6" id="KW-1133">Transmembrane helix</keyword>
<dbReference type="InterPro" id="IPR050250">
    <property type="entry name" value="Macrolide_Exporter_MacB"/>
</dbReference>
<keyword evidence="10" id="KW-1185">Reference proteome</keyword>
<name>A0A418M5V5_9BACT</name>
<dbReference type="RefSeq" id="WP_119669101.1">
    <property type="nucleotide sequence ID" value="NZ_QXED01000005.1"/>
</dbReference>
<feature type="transmembrane region" description="Helical" evidence="6">
    <location>
        <begin position="21"/>
        <end position="42"/>
    </location>
</feature>
<evidence type="ECO:0000313" key="9">
    <source>
        <dbReference type="EMBL" id="RIV21307.1"/>
    </source>
</evidence>
<keyword evidence="5 6" id="KW-0472">Membrane</keyword>
<proteinExistence type="predicted"/>
<dbReference type="Proteomes" id="UP000283523">
    <property type="component" value="Unassembled WGS sequence"/>
</dbReference>
<evidence type="ECO:0000313" key="10">
    <source>
        <dbReference type="Proteomes" id="UP000283523"/>
    </source>
</evidence>